<keyword evidence="1" id="KW-1133">Transmembrane helix</keyword>
<gene>
    <name evidence="2" type="ORF">THIARS_80304</name>
</gene>
<evidence type="ECO:0000256" key="1">
    <source>
        <dbReference type="SAM" id="Phobius"/>
    </source>
</evidence>
<dbReference type="Proteomes" id="UP000214566">
    <property type="component" value="Unassembled WGS sequence"/>
</dbReference>
<organism evidence="2 3">
    <name type="scientific">Thiomonas delicata</name>
    <name type="common">Thiomonas cuprina</name>
    <dbReference type="NCBI Taxonomy" id="364030"/>
    <lineage>
        <taxon>Bacteria</taxon>
        <taxon>Pseudomonadati</taxon>
        <taxon>Pseudomonadota</taxon>
        <taxon>Betaproteobacteria</taxon>
        <taxon>Burkholderiales</taxon>
        <taxon>Thiomonas</taxon>
    </lineage>
</organism>
<evidence type="ECO:0000313" key="2">
    <source>
        <dbReference type="EMBL" id="SBP89780.1"/>
    </source>
</evidence>
<proteinExistence type="predicted"/>
<dbReference type="InterPro" id="IPR018688">
    <property type="entry name" value="PpoB2-like"/>
</dbReference>
<dbReference type="EMBL" id="FLMQ01000057">
    <property type="protein sequence ID" value="SBP89780.1"/>
    <property type="molecule type" value="Genomic_DNA"/>
</dbReference>
<dbReference type="Pfam" id="PF09948">
    <property type="entry name" value="PpoB2"/>
    <property type="match status" value="1"/>
</dbReference>
<accession>A0A238D9D2</accession>
<keyword evidence="3" id="KW-1185">Reference proteome</keyword>
<keyword evidence="1" id="KW-0812">Transmembrane</keyword>
<reference evidence="2 3" key="1">
    <citation type="submission" date="2016-06" db="EMBL/GenBank/DDBJ databases">
        <authorList>
            <person name="Kjaerup R.B."/>
            <person name="Dalgaard T.S."/>
            <person name="Juul-Madsen H.R."/>
        </authorList>
    </citation>
    <scope>NUCLEOTIDE SEQUENCE [LARGE SCALE GENOMIC DNA]</scope>
    <source>
        <strain evidence="2 3">DSM 16361</strain>
    </source>
</reference>
<name>A0A238D9D2_THIDL</name>
<evidence type="ECO:0000313" key="3">
    <source>
        <dbReference type="Proteomes" id="UP000214566"/>
    </source>
</evidence>
<feature type="transmembrane region" description="Helical" evidence="1">
    <location>
        <begin position="73"/>
        <end position="94"/>
    </location>
</feature>
<sequence>MDFAGATGGRGISRRRVSGGASERVFFGVSALLFAASAAVTIVQGASMSAMGEMPMPGGWTMSMTWMRTPGQTWPGAAASFLGMWVVMMVAMMLPSLVPMLWRYRQAVGRTDGAHLSTPLPVAILALSMANICRPIRPSRSLCEVHNRHAFLSKRA</sequence>
<protein>
    <recommendedName>
        <fullName evidence="4">DUF2182 domain-containing protein</fullName>
    </recommendedName>
</protein>
<dbReference type="RefSeq" id="WP_094161792.1">
    <property type="nucleotide sequence ID" value="NZ_LT592171.1"/>
</dbReference>
<dbReference type="AlphaFoldDB" id="A0A238D9D2"/>
<keyword evidence="1" id="KW-0472">Membrane</keyword>
<feature type="transmembrane region" description="Helical" evidence="1">
    <location>
        <begin position="25"/>
        <end position="52"/>
    </location>
</feature>
<dbReference type="OrthoDB" id="980055at2"/>
<evidence type="ECO:0008006" key="4">
    <source>
        <dbReference type="Google" id="ProtNLM"/>
    </source>
</evidence>